<keyword evidence="4" id="KW-1185">Reference proteome</keyword>
<organism evidence="3 4">
    <name type="scientific">Microbacterium schleiferi</name>
    <dbReference type="NCBI Taxonomy" id="69362"/>
    <lineage>
        <taxon>Bacteria</taxon>
        <taxon>Bacillati</taxon>
        <taxon>Actinomycetota</taxon>
        <taxon>Actinomycetes</taxon>
        <taxon>Micrococcales</taxon>
        <taxon>Microbacteriaceae</taxon>
        <taxon>Microbacterium</taxon>
    </lineage>
</organism>
<proteinExistence type="predicted"/>
<dbReference type="Proteomes" id="UP001351900">
    <property type="component" value="Unassembled WGS sequence"/>
</dbReference>
<dbReference type="InterPro" id="IPR014710">
    <property type="entry name" value="RmlC-like_jellyroll"/>
</dbReference>
<name>A0ABU7V4H6_9MICO</name>
<feature type="domain" description="Cupin type-2" evidence="2">
    <location>
        <begin position="43"/>
        <end position="113"/>
    </location>
</feature>
<keyword evidence="1" id="KW-0479">Metal-binding</keyword>
<dbReference type="Pfam" id="PF07883">
    <property type="entry name" value="Cupin_2"/>
    <property type="match status" value="1"/>
</dbReference>
<reference evidence="3 4" key="1">
    <citation type="submission" date="2024-01" db="EMBL/GenBank/DDBJ databases">
        <title>the genome sequence of strain Microbacterium schleiferi NBRC 15075.</title>
        <authorList>
            <person name="Ding Y."/>
            <person name="Zhang G."/>
        </authorList>
    </citation>
    <scope>NUCLEOTIDE SEQUENCE [LARGE SCALE GENOMIC DNA]</scope>
    <source>
        <strain evidence="3 4">NBRC 15075</strain>
    </source>
</reference>
<evidence type="ECO:0000256" key="1">
    <source>
        <dbReference type="ARBA" id="ARBA00022723"/>
    </source>
</evidence>
<dbReference type="RefSeq" id="WP_331790775.1">
    <property type="nucleotide sequence ID" value="NZ_BAAAUO010000005.1"/>
</dbReference>
<dbReference type="PANTHER" id="PTHR35848:SF6">
    <property type="entry name" value="CUPIN TYPE-2 DOMAIN-CONTAINING PROTEIN"/>
    <property type="match status" value="1"/>
</dbReference>
<evidence type="ECO:0000313" key="4">
    <source>
        <dbReference type="Proteomes" id="UP001351900"/>
    </source>
</evidence>
<sequence>MAFDQVVHGRQDDFEARHGDRGRFTFAKHVVVPKEGTQLQVSFMEIPPGQSAYPYHWHAGVTEAYVILSGTGRVRTPGAEFDIGPGEVVVFPPGPAGAHRMTATGGEPLRYVDLDTTAEQDVIGYPDSRKTMAYTTARPTMLFRDDDAVDYYDGEPDAG</sequence>
<dbReference type="EMBL" id="JAZHOV010000002">
    <property type="protein sequence ID" value="MEF2254170.1"/>
    <property type="molecule type" value="Genomic_DNA"/>
</dbReference>
<dbReference type="InterPro" id="IPR051610">
    <property type="entry name" value="GPI/OXD"/>
</dbReference>
<evidence type="ECO:0000313" key="3">
    <source>
        <dbReference type="EMBL" id="MEF2254170.1"/>
    </source>
</evidence>
<dbReference type="InterPro" id="IPR011051">
    <property type="entry name" value="RmlC_Cupin_sf"/>
</dbReference>
<protein>
    <submittedName>
        <fullName evidence="3">Cupin domain-containing protein</fullName>
    </submittedName>
</protein>
<evidence type="ECO:0000259" key="2">
    <source>
        <dbReference type="Pfam" id="PF07883"/>
    </source>
</evidence>
<dbReference type="SUPFAM" id="SSF51182">
    <property type="entry name" value="RmlC-like cupins"/>
    <property type="match status" value="1"/>
</dbReference>
<comment type="caution">
    <text evidence="3">The sequence shown here is derived from an EMBL/GenBank/DDBJ whole genome shotgun (WGS) entry which is preliminary data.</text>
</comment>
<dbReference type="Gene3D" id="2.60.120.10">
    <property type="entry name" value="Jelly Rolls"/>
    <property type="match status" value="1"/>
</dbReference>
<accession>A0ABU7V4H6</accession>
<gene>
    <name evidence="3" type="ORF">V2V91_03320</name>
</gene>
<dbReference type="InterPro" id="IPR013096">
    <property type="entry name" value="Cupin_2"/>
</dbReference>
<dbReference type="PANTHER" id="PTHR35848">
    <property type="entry name" value="OXALATE-BINDING PROTEIN"/>
    <property type="match status" value="1"/>
</dbReference>